<feature type="transmembrane region" description="Helical" evidence="1">
    <location>
        <begin position="143"/>
        <end position="167"/>
    </location>
</feature>
<keyword evidence="1" id="KW-0472">Membrane</keyword>
<keyword evidence="1" id="KW-1133">Transmembrane helix</keyword>
<evidence type="ECO:0000313" key="3">
    <source>
        <dbReference type="Proteomes" id="UP000791080"/>
    </source>
</evidence>
<gene>
    <name evidence="2" type="ORF">G443_004041</name>
</gene>
<proteinExistence type="predicted"/>
<feature type="transmembrane region" description="Helical" evidence="1">
    <location>
        <begin position="56"/>
        <end position="78"/>
    </location>
</feature>
<reference evidence="2 3" key="1">
    <citation type="submission" date="2013-07" db="EMBL/GenBank/DDBJ databases">
        <authorList>
            <consortium name="DOE Joint Genome Institute"/>
            <person name="Reeve W."/>
            <person name="Huntemann M."/>
            <person name="Han J."/>
            <person name="Chen A."/>
            <person name="Kyrpides N."/>
            <person name="Mavromatis K."/>
            <person name="Markowitz V."/>
            <person name="Palaniappan K."/>
            <person name="Ivanova N."/>
            <person name="Schaumberg A."/>
            <person name="Pati A."/>
            <person name="Liolios K."/>
            <person name="Nordberg H.P."/>
            <person name="Cantor M.N."/>
            <person name="Hua S.X."/>
            <person name="Woyke T."/>
        </authorList>
    </citation>
    <scope>NUCLEOTIDE SEQUENCE [LARGE SCALE GENOMIC DNA]</scope>
    <source>
        <strain evidence="2 3">DSM 43889</strain>
    </source>
</reference>
<feature type="transmembrane region" description="Helical" evidence="1">
    <location>
        <begin position="107"/>
        <end position="131"/>
    </location>
</feature>
<feature type="transmembrane region" description="Helical" evidence="1">
    <location>
        <begin position="174"/>
        <end position="194"/>
    </location>
</feature>
<organism evidence="2 3">
    <name type="scientific">Actinoalloteichus caeruleus DSM 43889</name>
    <dbReference type="NCBI Taxonomy" id="1120930"/>
    <lineage>
        <taxon>Bacteria</taxon>
        <taxon>Bacillati</taxon>
        <taxon>Actinomycetota</taxon>
        <taxon>Actinomycetes</taxon>
        <taxon>Pseudonocardiales</taxon>
        <taxon>Pseudonocardiaceae</taxon>
        <taxon>Actinoalloteichus</taxon>
        <taxon>Actinoalloteichus cyanogriseus</taxon>
    </lineage>
</organism>
<reference evidence="2 3" key="2">
    <citation type="submission" date="2022-06" db="EMBL/GenBank/DDBJ databases">
        <title>Genomic Encyclopedia of Type Strains, Phase I: the one thousand microbial genomes (KMG-I) project.</title>
        <authorList>
            <person name="Kyrpides N."/>
        </authorList>
    </citation>
    <scope>NUCLEOTIDE SEQUENCE [LARGE SCALE GENOMIC DNA]</scope>
    <source>
        <strain evidence="2 3">DSM 43889</strain>
    </source>
</reference>
<evidence type="ECO:0000313" key="2">
    <source>
        <dbReference type="EMBL" id="MCP2333771.1"/>
    </source>
</evidence>
<comment type="caution">
    <text evidence="2">The sequence shown here is derived from an EMBL/GenBank/DDBJ whole genome shotgun (WGS) entry which is preliminary data.</text>
</comment>
<sequence length="283" mass="29362">MGRLITSEFRKILTVNLWWALLIPAALFTFFLAWFGGAVGSFAGSAAEFGGDSVPIAGLMYAAGFNLATVFGAIFGGLSMSGELRHKTITTTFLTADSRAAVLGAKLVSCAAVGAFYGVVCAITGSLGAFVGYGDGFPAVGDWLLLCLVSIVLMVLWTLLGVGFGALVGNQVGVVLIIPIYTLLGETILVSLFSEMGGSAVSPYLPNGSGSFALLGLAMAQLFSVVSTHAGTADIPPEVRGDLEAAGVSGQFNDWWLSGLAFLGWAALFVLLGWLLNQKRDVT</sequence>
<dbReference type="PANTHER" id="PTHR37305">
    <property type="entry name" value="INTEGRAL MEMBRANE PROTEIN-RELATED"/>
    <property type="match status" value="1"/>
</dbReference>
<name>A0ABT1JMM6_ACTCY</name>
<dbReference type="RefSeq" id="WP_026419116.1">
    <property type="nucleotide sequence ID" value="NZ_AUBJ02000001.1"/>
</dbReference>
<dbReference type="EMBL" id="AUBJ02000001">
    <property type="protein sequence ID" value="MCP2333771.1"/>
    <property type="molecule type" value="Genomic_DNA"/>
</dbReference>
<keyword evidence="1" id="KW-0812">Transmembrane</keyword>
<dbReference type="PANTHER" id="PTHR37305:SF1">
    <property type="entry name" value="MEMBRANE PROTEIN"/>
    <property type="match status" value="1"/>
</dbReference>
<evidence type="ECO:0000256" key="1">
    <source>
        <dbReference type="SAM" id="Phobius"/>
    </source>
</evidence>
<accession>A0ABT1JMM6</accession>
<dbReference type="Proteomes" id="UP000791080">
    <property type="component" value="Unassembled WGS sequence"/>
</dbReference>
<feature type="transmembrane region" description="Helical" evidence="1">
    <location>
        <begin position="255"/>
        <end position="276"/>
    </location>
</feature>
<protein>
    <submittedName>
        <fullName evidence="2">ABC-type transport system involved in multi-copper enzyme maturation, permease component</fullName>
    </submittedName>
</protein>
<feature type="transmembrane region" description="Helical" evidence="1">
    <location>
        <begin position="12"/>
        <end position="36"/>
    </location>
</feature>
<keyword evidence="3" id="KW-1185">Reference proteome</keyword>